<proteinExistence type="predicted"/>
<dbReference type="Proteomes" id="UP001177021">
    <property type="component" value="Unassembled WGS sequence"/>
</dbReference>
<evidence type="ECO:0000313" key="2">
    <source>
        <dbReference type="Proteomes" id="UP001177021"/>
    </source>
</evidence>
<gene>
    <name evidence="1" type="ORF">MILVUS5_LOCUS38031</name>
</gene>
<name>A0ACB0M2Q4_TRIPR</name>
<evidence type="ECO:0000313" key="1">
    <source>
        <dbReference type="EMBL" id="CAJ2674881.1"/>
    </source>
</evidence>
<organism evidence="1 2">
    <name type="scientific">Trifolium pratense</name>
    <name type="common">Red clover</name>
    <dbReference type="NCBI Taxonomy" id="57577"/>
    <lineage>
        <taxon>Eukaryota</taxon>
        <taxon>Viridiplantae</taxon>
        <taxon>Streptophyta</taxon>
        <taxon>Embryophyta</taxon>
        <taxon>Tracheophyta</taxon>
        <taxon>Spermatophyta</taxon>
        <taxon>Magnoliopsida</taxon>
        <taxon>eudicotyledons</taxon>
        <taxon>Gunneridae</taxon>
        <taxon>Pentapetalae</taxon>
        <taxon>rosids</taxon>
        <taxon>fabids</taxon>
        <taxon>Fabales</taxon>
        <taxon>Fabaceae</taxon>
        <taxon>Papilionoideae</taxon>
        <taxon>50 kb inversion clade</taxon>
        <taxon>NPAAA clade</taxon>
        <taxon>Hologalegina</taxon>
        <taxon>IRL clade</taxon>
        <taxon>Trifolieae</taxon>
        <taxon>Trifolium</taxon>
    </lineage>
</organism>
<sequence>MMMVELLKSGGCRVNTKDNPNCFCALVPPPSGTRKFGIWQKISDFVDSLGFDPNTELRASANSPAGLTNLGATCYADSILQCLYMNKHFREGLFSVEPDVLQQEPVLDQPARLFAQLHLSCSTSLSNSSVFTIRPYK</sequence>
<protein>
    <submittedName>
        <fullName evidence="1">Uncharacterized protein</fullName>
    </submittedName>
</protein>
<comment type="caution">
    <text evidence="1">The sequence shown here is derived from an EMBL/GenBank/DDBJ whole genome shotgun (WGS) entry which is preliminary data.</text>
</comment>
<accession>A0ACB0M2Q4</accession>
<reference evidence="1" key="1">
    <citation type="submission" date="2023-10" db="EMBL/GenBank/DDBJ databases">
        <authorList>
            <person name="Rodriguez Cubillos JULIANA M."/>
            <person name="De Vega J."/>
        </authorList>
    </citation>
    <scope>NUCLEOTIDE SEQUENCE</scope>
</reference>
<keyword evidence="2" id="KW-1185">Reference proteome</keyword>
<dbReference type="EMBL" id="CASHSV030000716">
    <property type="protein sequence ID" value="CAJ2674881.1"/>
    <property type="molecule type" value="Genomic_DNA"/>
</dbReference>